<feature type="transmembrane region" description="Helical" evidence="10">
    <location>
        <begin position="314"/>
        <end position="333"/>
    </location>
</feature>
<dbReference type="Pfam" id="PF01699">
    <property type="entry name" value="Na_Ca_ex"/>
    <property type="match status" value="2"/>
</dbReference>
<evidence type="ECO:0000256" key="10">
    <source>
        <dbReference type="RuleBase" id="RU365028"/>
    </source>
</evidence>
<keyword evidence="6 10" id="KW-0106">Calcium</keyword>
<keyword evidence="3 10" id="KW-0813">Transport</keyword>
<feature type="domain" description="Sodium/calcium exchanger membrane region" evidence="12">
    <location>
        <begin position="316"/>
        <end position="458"/>
    </location>
</feature>
<evidence type="ECO:0000256" key="7">
    <source>
        <dbReference type="ARBA" id="ARBA00022989"/>
    </source>
</evidence>
<evidence type="ECO:0000256" key="2">
    <source>
        <dbReference type="ARBA" id="ARBA00008170"/>
    </source>
</evidence>
<comment type="function">
    <text evidence="10">Has a role in promoting intracellular calcium ion sequestration via the exchange of calcium ions for hydrogen ions across the vacuolar membrane. Involved also in manganese ion homeostasis via its uptake into the vacuole.</text>
</comment>
<evidence type="ECO:0000256" key="1">
    <source>
        <dbReference type="ARBA" id="ARBA00004127"/>
    </source>
</evidence>
<feature type="transmembrane region" description="Helical" evidence="10">
    <location>
        <begin position="216"/>
        <end position="239"/>
    </location>
</feature>
<dbReference type="Gene3D" id="1.20.1420.30">
    <property type="entry name" value="NCX, central ion-binding region"/>
    <property type="match status" value="2"/>
</dbReference>
<feature type="transmembrane region" description="Helical" evidence="10">
    <location>
        <begin position="259"/>
        <end position="278"/>
    </location>
</feature>
<keyword evidence="14" id="KW-1185">Reference proteome</keyword>
<feature type="transmembrane region" description="Helical" evidence="10">
    <location>
        <begin position="120"/>
        <end position="139"/>
    </location>
</feature>
<evidence type="ECO:0000256" key="8">
    <source>
        <dbReference type="ARBA" id="ARBA00023065"/>
    </source>
</evidence>
<feature type="transmembrane region" description="Helical" evidence="10">
    <location>
        <begin position="151"/>
        <end position="174"/>
    </location>
</feature>
<dbReference type="PANTHER" id="PTHR31503">
    <property type="entry name" value="VACUOLAR CALCIUM ION TRANSPORTER"/>
    <property type="match status" value="1"/>
</dbReference>
<evidence type="ECO:0000256" key="9">
    <source>
        <dbReference type="ARBA" id="ARBA00023136"/>
    </source>
</evidence>
<feature type="transmembrane region" description="Helical" evidence="10">
    <location>
        <begin position="384"/>
        <end position="406"/>
    </location>
</feature>
<keyword evidence="5 10" id="KW-0812">Transmembrane</keyword>
<proteinExistence type="inferred from homology"/>
<dbReference type="InterPro" id="IPR004713">
    <property type="entry name" value="CaH_exchang"/>
</dbReference>
<feature type="region of interest" description="Disordered" evidence="11">
    <location>
        <begin position="1"/>
        <end position="34"/>
    </location>
</feature>
<dbReference type="InterPro" id="IPR044880">
    <property type="entry name" value="NCX_ion-bd_dom_sf"/>
</dbReference>
<comment type="similarity">
    <text evidence="2 10">Belongs to the Ca(2+):cation antiporter (CaCA) (TC 2.A.19) family.</text>
</comment>
<dbReference type="AlphaFoldDB" id="A0A3N4J4B8"/>
<reference evidence="13 14" key="1">
    <citation type="journal article" date="2018" name="Nat. Ecol. Evol.">
        <title>Pezizomycetes genomes reveal the molecular basis of ectomycorrhizal truffle lifestyle.</title>
        <authorList>
            <person name="Murat C."/>
            <person name="Payen T."/>
            <person name="Noel B."/>
            <person name="Kuo A."/>
            <person name="Morin E."/>
            <person name="Chen J."/>
            <person name="Kohler A."/>
            <person name="Krizsan K."/>
            <person name="Balestrini R."/>
            <person name="Da Silva C."/>
            <person name="Montanini B."/>
            <person name="Hainaut M."/>
            <person name="Levati E."/>
            <person name="Barry K.W."/>
            <person name="Belfiori B."/>
            <person name="Cichocki N."/>
            <person name="Clum A."/>
            <person name="Dockter R.B."/>
            <person name="Fauchery L."/>
            <person name="Guy J."/>
            <person name="Iotti M."/>
            <person name="Le Tacon F."/>
            <person name="Lindquist E.A."/>
            <person name="Lipzen A."/>
            <person name="Malagnac F."/>
            <person name="Mello A."/>
            <person name="Molinier V."/>
            <person name="Miyauchi S."/>
            <person name="Poulain J."/>
            <person name="Riccioni C."/>
            <person name="Rubini A."/>
            <person name="Sitrit Y."/>
            <person name="Splivallo R."/>
            <person name="Traeger S."/>
            <person name="Wang M."/>
            <person name="Zifcakova L."/>
            <person name="Wipf D."/>
            <person name="Zambonelli A."/>
            <person name="Paolocci F."/>
            <person name="Nowrousian M."/>
            <person name="Ottonello S."/>
            <person name="Baldrian P."/>
            <person name="Spatafora J.W."/>
            <person name="Henrissat B."/>
            <person name="Nagy L.G."/>
            <person name="Aury J.M."/>
            <person name="Wincker P."/>
            <person name="Grigoriev I.V."/>
            <person name="Bonfante P."/>
            <person name="Martin F.M."/>
        </authorList>
    </citation>
    <scope>NUCLEOTIDE SEQUENCE [LARGE SCALE GENOMIC DNA]</scope>
    <source>
        <strain evidence="13 14">120613-1</strain>
    </source>
</reference>
<dbReference type="GO" id="GO:0012505">
    <property type="term" value="C:endomembrane system"/>
    <property type="evidence" value="ECO:0007669"/>
    <property type="project" value="UniProtKB-SubCell"/>
</dbReference>
<accession>A0A3N4J4B8</accession>
<gene>
    <name evidence="13" type="ORF">L873DRAFT_1816389</name>
</gene>
<evidence type="ECO:0000313" key="14">
    <source>
        <dbReference type="Proteomes" id="UP000276215"/>
    </source>
</evidence>
<feature type="transmembrane region" description="Helical" evidence="10">
    <location>
        <begin position="180"/>
        <end position="204"/>
    </location>
</feature>
<dbReference type="GO" id="GO:0000329">
    <property type="term" value="C:fungal-type vacuole membrane"/>
    <property type="evidence" value="ECO:0007669"/>
    <property type="project" value="TreeGrafter"/>
</dbReference>
<feature type="domain" description="Sodium/calcium exchanger membrane region" evidence="12">
    <location>
        <begin position="119"/>
        <end position="280"/>
    </location>
</feature>
<keyword evidence="9 10" id="KW-0472">Membrane</keyword>
<dbReference type="EMBL" id="ML120458">
    <property type="protein sequence ID" value="RPA93159.1"/>
    <property type="molecule type" value="Genomic_DNA"/>
</dbReference>
<comment type="subcellular location">
    <subcellularLocation>
        <location evidence="1">Endomembrane system</location>
        <topology evidence="1">Multi-pass membrane protein</topology>
    </subcellularLocation>
    <subcellularLocation>
        <location evidence="10">Vacuole membrane</location>
    </subcellularLocation>
</comment>
<keyword evidence="4 10" id="KW-0109">Calcium transport</keyword>
<evidence type="ECO:0000256" key="5">
    <source>
        <dbReference type="ARBA" id="ARBA00022692"/>
    </source>
</evidence>
<dbReference type="GO" id="GO:0015369">
    <property type="term" value="F:calcium:proton antiporter activity"/>
    <property type="evidence" value="ECO:0007669"/>
    <property type="project" value="UniProtKB-UniRule"/>
</dbReference>
<evidence type="ECO:0000313" key="13">
    <source>
        <dbReference type="EMBL" id="RPA93159.1"/>
    </source>
</evidence>
<feature type="compositionally biased region" description="Pro residues" evidence="11">
    <location>
        <begin position="19"/>
        <end position="28"/>
    </location>
</feature>
<comment type="caution">
    <text evidence="10">Lacks conserved residue(s) required for the propagation of feature annotation.</text>
</comment>
<keyword evidence="8 10" id="KW-0406">Ion transport</keyword>
<evidence type="ECO:0000256" key="3">
    <source>
        <dbReference type="ARBA" id="ARBA00022448"/>
    </source>
</evidence>
<protein>
    <recommendedName>
        <fullName evidence="10">Vacuolar calcium ion transporter</fullName>
    </recommendedName>
</protein>
<sequence>MASFARHPSHPYNRHSYNPNPPPPPPPPLHHHHQYGQNMEMQQQLPPQSRGQDFGKIGGDATSLIPDPEITGPRRHGCNPFRAIVIILRSSSSLGACTNVLLPFVPIGLLLHWWKRELHLWIFLANYLAMIPMANLLAFSSAQFSSRLPRVFGVFVQLTVASAVELILCLGLLFKHEFEVIQAALLGSMLANLLLCTGLCFIVGGIRKKAQEFSEAVVETSGGLLLVSVAALMLPAAFYESVSAIGRLTPKALDHRILYISRFSAVLLLIAYVTYLFFQLATHHSEFDEALAESEQRKKVRANIRRENLTMAEAGLVMLVSLALVTLHAIFMVEQIPFIVGEHKHISEAFMGLILVPLVEKAAEHLKGIDEAWNDAMDFALSHLLGSTIQTALLVSPIIVLVGWIAHKPFSLNFEIFMIIVLVFSVLIVGNFIKDRKSNYFEGALCVIFYVMIAVTAWNYPGPPRE</sequence>
<evidence type="ECO:0000259" key="12">
    <source>
        <dbReference type="Pfam" id="PF01699"/>
    </source>
</evidence>
<evidence type="ECO:0000256" key="4">
    <source>
        <dbReference type="ARBA" id="ARBA00022568"/>
    </source>
</evidence>
<dbReference type="InterPro" id="IPR004798">
    <property type="entry name" value="CAX-like"/>
</dbReference>
<feature type="transmembrane region" description="Helical" evidence="10">
    <location>
        <begin position="412"/>
        <end position="433"/>
    </location>
</feature>
<name>A0A3N4J4B8_9PEZI</name>
<keyword evidence="10" id="KW-0050">Antiport</keyword>
<dbReference type="OrthoDB" id="1699231at2759"/>
<dbReference type="Proteomes" id="UP000276215">
    <property type="component" value="Unassembled WGS sequence"/>
</dbReference>
<dbReference type="NCBIfam" id="TIGR00378">
    <property type="entry name" value="cax"/>
    <property type="match status" value="1"/>
</dbReference>
<keyword evidence="7 10" id="KW-1133">Transmembrane helix</keyword>
<feature type="transmembrane region" description="Helical" evidence="10">
    <location>
        <begin position="94"/>
        <end position="114"/>
    </location>
</feature>
<dbReference type="GO" id="GO:0006874">
    <property type="term" value="P:intracellular calcium ion homeostasis"/>
    <property type="evidence" value="ECO:0007669"/>
    <property type="project" value="TreeGrafter"/>
</dbReference>
<keyword evidence="10" id="KW-0926">Vacuole</keyword>
<feature type="transmembrane region" description="Helical" evidence="10">
    <location>
        <begin position="440"/>
        <end position="460"/>
    </location>
</feature>
<dbReference type="InterPro" id="IPR004837">
    <property type="entry name" value="NaCa_Exmemb"/>
</dbReference>
<organism evidence="13 14">
    <name type="scientific">Choiromyces venosus 120613-1</name>
    <dbReference type="NCBI Taxonomy" id="1336337"/>
    <lineage>
        <taxon>Eukaryota</taxon>
        <taxon>Fungi</taxon>
        <taxon>Dikarya</taxon>
        <taxon>Ascomycota</taxon>
        <taxon>Pezizomycotina</taxon>
        <taxon>Pezizomycetes</taxon>
        <taxon>Pezizales</taxon>
        <taxon>Tuberaceae</taxon>
        <taxon>Choiromyces</taxon>
    </lineage>
</organism>
<evidence type="ECO:0000256" key="11">
    <source>
        <dbReference type="SAM" id="MobiDB-lite"/>
    </source>
</evidence>
<evidence type="ECO:0000256" key="6">
    <source>
        <dbReference type="ARBA" id="ARBA00022837"/>
    </source>
</evidence>
<dbReference type="STRING" id="1336337.A0A3N4J4B8"/>
<dbReference type="PANTHER" id="PTHR31503:SF14">
    <property type="entry name" value="VACUOLAR CALCIUM ION TRANSPORTER"/>
    <property type="match status" value="1"/>
</dbReference>